<dbReference type="PANTHER" id="PTHR43788">
    <property type="entry name" value="DNA2/NAM7 HELICASE FAMILY MEMBER"/>
    <property type="match status" value="1"/>
</dbReference>
<feature type="coiled-coil region" evidence="6">
    <location>
        <begin position="506"/>
        <end position="646"/>
    </location>
</feature>
<keyword evidence="2" id="KW-0547">Nucleotide-binding</keyword>
<evidence type="ECO:0000256" key="1">
    <source>
        <dbReference type="ARBA" id="ARBA00007913"/>
    </source>
</evidence>
<dbReference type="PANTHER" id="PTHR43788:SF8">
    <property type="entry name" value="DNA-BINDING PROTEIN SMUBP-2"/>
    <property type="match status" value="1"/>
</dbReference>
<dbReference type="Pfam" id="PF13087">
    <property type="entry name" value="AAA_12"/>
    <property type="match status" value="1"/>
</dbReference>
<evidence type="ECO:0000256" key="3">
    <source>
        <dbReference type="ARBA" id="ARBA00022801"/>
    </source>
</evidence>
<feature type="domain" description="DNA2/NAM7 helicase helicase" evidence="7">
    <location>
        <begin position="755"/>
        <end position="798"/>
    </location>
</feature>
<dbReference type="Proteomes" id="UP000197058">
    <property type="component" value="Chromosome"/>
</dbReference>
<dbReference type="Gene3D" id="3.40.50.300">
    <property type="entry name" value="P-loop containing nucleotide triphosphate hydrolases"/>
    <property type="match status" value="2"/>
</dbReference>
<keyword evidence="5" id="KW-0067">ATP-binding</keyword>
<comment type="similarity">
    <text evidence="1">Belongs to the DNA2/NAM7 helicase family.</text>
</comment>
<dbReference type="GO" id="GO:0043139">
    <property type="term" value="F:5'-3' DNA helicase activity"/>
    <property type="evidence" value="ECO:0007669"/>
    <property type="project" value="TreeGrafter"/>
</dbReference>
<evidence type="ECO:0000256" key="5">
    <source>
        <dbReference type="ARBA" id="ARBA00022840"/>
    </source>
</evidence>
<organism evidence="9 10">
    <name type="scientific">Mammaliicoccus sciuri</name>
    <name type="common">Staphylococcus sciuri</name>
    <dbReference type="NCBI Taxonomy" id="1296"/>
    <lineage>
        <taxon>Bacteria</taxon>
        <taxon>Bacillati</taxon>
        <taxon>Bacillota</taxon>
        <taxon>Bacilli</taxon>
        <taxon>Bacillales</taxon>
        <taxon>Staphylococcaceae</taxon>
        <taxon>Mammaliicoccus</taxon>
    </lineage>
</organism>
<dbReference type="InterPro" id="IPR041679">
    <property type="entry name" value="DNA2/NAM7-like_C"/>
</dbReference>
<keyword evidence="3" id="KW-0378">Hydrolase</keyword>
<evidence type="ECO:0000313" key="9">
    <source>
        <dbReference type="EMBL" id="ASE35449.1"/>
    </source>
</evidence>
<dbReference type="KEGG" id="sscu:CEP64_12930"/>
<dbReference type="EMBL" id="CP022046">
    <property type="protein sequence ID" value="ASE35449.1"/>
    <property type="molecule type" value="Genomic_DNA"/>
</dbReference>
<evidence type="ECO:0000256" key="4">
    <source>
        <dbReference type="ARBA" id="ARBA00022806"/>
    </source>
</evidence>
<proteinExistence type="inferred from homology"/>
<dbReference type="GO" id="GO:0005524">
    <property type="term" value="F:ATP binding"/>
    <property type="evidence" value="ECO:0007669"/>
    <property type="project" value="UniProtKB-KW"/>
</dbReference>
<evidence type="ECO:0000256" key="6">
    <source>
        <dbReference type="SAM" id="Coils"/>
    </source>
</evidence>
<sequence length="1048" mass="121602">MDNLVNNTLSAWLLIESLEPGEVKYTDHSVLNKSVFLNNENQEKLQSFPSYYDIWNADKFKLSERAKNNGKLNFRLYRNCFMYKEIDEEIRDIFKDDREIFNLNKTKCYGYSFKTDDTGKVISDSLHIPMIMSALKEIRKNKSADIEEIFNDSKDKFEKRFSEIIANETIDENKLNRLDEAYSEYFAVLTSKNSGMYEHYFAIEYFRKNELPTPEFNSFYISDIERARKDPNATLNAFIEGLDHSKRTDVNDNKEMIDKFLNPENLPDGRWPSQIEYQLSLMQQVAVNCITSSNEYISSVNGPPGTGKTTLLKDIFAHLVVERAKALSKLDSPKDAFEFIKIHDTDSKPINMLKEEFTQYKMVVASSNNGAVENISKDLPKLGEVVRKGNKTKYPDKEEVYTKEIEDLNSFSDVASGLIGEPAWGLFSGALGKKDNIDHVMKYVVDGDSESNNKPLTKILQDENKSIKDSFISKWKACKKEFEDELKIVHKLKKSSIEAYNKYKENEKVLSEENTLKEELKTLSEENKKYEKSLEDLTSELNHLNKDIHSIKERIDNIEEISQAKNSQGFLDKIIAKFSNNEIDDEHKEEKIRLLEEKKECLTKRSKIEEEIRKTEINIKENEQKIENKEKNLNIYTEKLAKFREYKKNSKVKFPEGDFWSADNYNNRQTMNLWNSDELQYHRGLLFIKSMKLHKLLLSANNGTIYYALLDFKKRNAIMDSEPERVKNAWNILHLIFPLISTTFASFNNLYRGLPKDFIDYLFIDEAGQAKPQQAVGALYRSKRAIIVGDPIQLEPVVTFEPNLIENIRRGYNIHEHLLSVESSVQSIADLANQYGYWKPQIDEDENNKTWIGIPLWVHRRCLDPMFTIANQIAYNNKMVQGNTGNIGKTGWLDIKGAATSRQYVKEHGERVVDLLINDWKEAVERGEYEPSIFVISPFTEVQSRIKSLTRSKLYSIYNNDKEKVRKWVNKSIGTVHTFQGKEANKVYFVVGTDDTQNGAVNWSCEKPNLLNVAVTRAKKEFYILGDQDRIKSRPYYSTINENLNVEL</sequence>
<keyword evidence="4" id="KW-0347">Helicase</keyword>
<evidence type="ECO:0000259" key="8">
    <source>
        <dbReference type="Pfam" id="PF13087"/>
    </source>
</evidence>
<feature type="domain" description="DNA2/NAM7 helicase-like C-terminal" evidence="8">
    <location>
        <begin position="913"/>
        <end position="1028"/>
    </location>
</feature>
<dbReference type="Pfam" id="PF13086">
    <property type="entry name" value="AAA_11"/>
    <property type="match status" value="1"/>
</dbReference>
<dbReference type="SUPFAM" id="SSF52540">
    <property type="entry name" value="P-loop containing nucleoside triphosphate hydrolases"/>
    <property type="match status" value="1"/>
</dbReference>
<gene>
    <name evidence="9" type="ORF">CEP64_12930</name>
</gene>
<reference evidence="10" key="1">
    <citation type="submission" date="2017-06" db="EMBL/GenBank/DDBJ databases">
        <title>FDA dAtabase for Regulatory Grade micrObial Sequences (FDA-ARGOS): Supporting development and validation of Infectious Disease Dx tests.</title>
        <authorList>
            <person name="Goldberg B."/>
            <person name="Campos J."/>
            <person name="Tallon L."/>
            <person name="Sadzewicz L."/>
            <person name="Sengamalay N."/>
            <person name="Ott S."/>
            <person name="Godinez A."/>
            <person name="Nagaraj S."/>
            <person name="Vavikolanu K."/>
            <person name="Nadendla S."/>
            <person name="George J."/>
            <person name="Geyer C."/>
            <person name="Sichtig H."/>
        </authorList>
    </citation>
    <scope>NUCLEOTIDE SEQUENCE [LARGE SCALE GENOMIC DNA]</scope>
    <source>
        <strain evidence="10">FDAARGOS_285</strain>
    </source>
</reference>
<dbReference type="InterPro" id="IPR041677">
    <property type="entry name" value="DNA2/NAM7_AAA_11"/>
</dbReference>
<dbReference type="AlphaFoldDB" id="A0AAI8DJY5"/>
<dbReference type="InterPro" id="IPR050534">
    <property type="entry name" value="Coronavir_polyprotein_1ab"/>
</dbReference>
<accession>A0AAI8DJY5</accession>
<protein>
    <submittedName>
        <fullName evidence="9">ATPase</fullName>
    </submittedName>
</protein>
<evidence type="ECO:0000313" key="10">
    <source>
        <dbReference type="Proteomes" id="UP000197058"/>
    </source>
</evidence>
<name>A0AAI8DJY5_MAMSC</name>
<evidence type="ECO:0000259" key="7">
    <source>
        <dbReference type="Pfam" id="PF13086"/>
    </source>
</evidence>
<keyword evidence="6" id="KW-0175">Coiled coil</keyword>
<dbReference type="InterPro" id="IPR027417">
    <property type="entry name" value="P-loop_NTPase"/>
</dbReference>
<dbReference type="RefSeq" id="WP_088592654.1">
    <property type="nucleotide sequence ID" value="NZ_CP022046.2"/>
</dbReference>
<evidence type="ECO:0000256" key="2">
    <source>
        <dbReference type="ARBA" id="ARBA00022741"/>
    </source>
</evidence>
<dbReference type="GO" id="GO:0016787">
    <property type="term" value="F:hydrolase activity"/>
    <property type="evidence" value="ECO:0007669"/>
    <property type="project" value="UniProtKB-KW"/>
</dbReference>